<gene>
    <name evidence="2" type="ORF">GPUH_LOCUS24331</name>
</gene>
<protein>
    <submittedName>
        <fullName evidence="4">SSD domain-containing protein</fullName>
    </submittedName>
</protein>
<evidence type="ECO:0000313" key="4">
    <source>
        <dbReference type="WBParaSite" id="GPUH_0002436201-mRNA-1"/>
    </source>
</evidence>
<reference evidence="2 3" key="2">
    <citation type="submission" date="2018-11" db="EMBL/GenBank/DDBJ databases">
        <authorList>
            <consortium name="Pathogen Informatics"/>
        </authorList>
    </citation>
    <scope>NUCLEOTIDE SEQUENCE [LARGE SCALE GENOMIC DNA]</scope>
</reference>
<dbReference type="WBParaSite" id="GPUH_0002436201-mRNA-1">
    <property type="protein sequence ID" value="GPUH_0002436201-mRNA-1"/>
    <property type="gene ID" value="GPUH_0002436201"/>
</dbReference>
<keyword evidence="3" id="KW-1185">Reference proteome</keyword>
<reference evidence="4" key="1">
    <citation type="submission" date="2016-06" db="UniProtKB">
        <authorList>
            <consortium name="WormBaseParasite"/>
        </authorList>
    </citation>
    <scope>IDENTIFICATION</scope>
</reference>
<evidence type="ECO:0000256" key="1">
    <source>
        <dbReference type="SAM" id="Phobius"/>
    </source>
</evidence>
<organism evidence="4">
    <name type="scientific">Gongylonema pulchrum</name>
    <dbReference type="NCBI Taxonomy" id="637853"/>
    <lineage>
        <taxon>Eukaryota</taxon>
        <taxon>Metazoa</taxon>
        <taxon>Ecdysozoa</taxon>
        <taxon>Nematoda</taxon>
        <taxon>Chromadorea</taxon>
        <taxon>Rhabditida</taxon>
        <taxon>Spirurina</taxon>
        <taxon>Spiruromorpha</taxon>
        <taxon>Spiruroidea</taxon>
        <taxon>Gongylonematidae</taxon>
        <taxon>Gongylonema</taxon>
    </lineage>
</organism>
<dbReference type="Proteomes" id="UP000271098">
    <property type="component" value="Unassembled WGS sequence"/>
</dbReference>
<sequence>MDAFNLTILILRAVAAVSSLVSTINAIIALASASYYGHIWLPIVALILLIILLIWTFIAIADVFVGLHEKHDWVNTDSIHLNYMLENVASPMLPRKC</sequence>
<dbReference type="AlphaFoldDB" id="A0A183ETP1"/>
<feature type="transmembrane region" description="Helical" evidence="1">
    <location>
        <begin position="9"/>
        <end position="33"/>
    </location>
</feature>
<keyword evidence="1" id="KW-1133">Transmembrane helix</keyword>
<keyword evidence="1" id="KW-0472">Membrane</keyword>
<feature type="transmembrane region" description="Helical" evidence="1">
    <location>
        <begin position="39"/>
        <end position="65"/>
    </location>
</feature>
<keyword evidence="1" id="KW-0812">Transmembrane</keyword>
<evidence type="ECO:0000313" key="2">
    <source>
        <dbReference type="EMBL" id="VDN42699.1"/>
    </source>
</evidence>
<dbReference type="EMBL" id="UYRT01100772">
    <property type="protein sequence ID" value="VDN42699.1"/>
    <property type="molecule type" value="Genomic_DNA"/>
</dbReference>
<evidence type="ECO:0000313" key="3">
    <source>
        <dbReference type="Proteomes" id="UP000271098"/>
    </source>
</evidence>
<proteinExistence type="predicted"/>
<accession>A0A183ETP1</accession>
<name>A0A183ETP1_9BILA</name>